<gene>
    <name evidence="1" type="ORF">N425_06090</name>
</gene>
<dbReference type="PATRIC" id="fig|1411148.3.peg.896"/>
<evidence type="ECO:0008006" key="3">
    <source>
        <dbReference type="Google" id="ProtNLM"/>
    </source>
</evidence>
<dbReference type="Pfam" id="PF11013">
    <property type="entry name" value="DUF2851"/>
    <property type="match status" value="1"/>
</dbReference>
<accession>W2C507</accession>
<proteinExistence type="predicted"/>
<dbReference type="InterPro" id="IPR021272">
    <property type="entry name" value="DUF2851"/>
</dbReference>
<dbReference type="EMBL" id="AYUF01000408">
    <property type="protein sequence ID" value="ETK02123.1"/>
    <property type="molecule type" value="Genomic_DNA"/>
</dbReference>
<name>W2C507_9BACT</name>
<sequence>MATQEQILHYAWKYQLYAEPEWTTTDGEQLRVITPGIHNTDAGPDFFNAKVQLDDITWVGNVEIHGRSSDWLRHGHDTNPAYDSVILHVVGEADTPIRRTDGSLIPQVVVRVPERVVRSIDWLLSREQAVPCIDRLSGLDDRLLYGWLSALVGERLKRKTNDIFRRLERTHNDWNETFYITLSRNFGFGTNSDAFEWLASGLPFKYICKQRHSTVQIEALLFGQAGMLSDTRDDAYYRTLQREYHFLRTKYSLRPIDAHLFKNFRTRPLNFPHLRVAQLASIWAHNDTLFSEILEDPSADRLCRCFDVPLSAYWNTHFHFDYPSPPHKPSLGPAAARLMLINTVVPILYAYGLQKNLPEYCERAQRLLDSLPPERNAVIRPFTEAGIRARNASDSQALLQLRREYCEPKRCLSCRIAFSLIKHSLA</sequence>
<organism evidence="1 2">
    <name type="scientific">Tannerella sp. oral taxon BU063 isolate Cell 2</name>
    <dbReference type="NCBI Taxonomy" id="1411148"/>
    <lineage>
        <taxon>Bacteria</taxon>
        <taxon>Pseudomonadati</taxon>
        <taxon>Bacteroidota</taxon>
        <taxon>Bacteroidia</taxon>
        <taxon>Bacteroidales</taxon>
        <taxon>Tannerellaceae</taxon>
        <taxon>Tannerella</taxon>
    </lineage>
</organism>
<evidence type="ECO:0000313" key="2">
    <source>
        <dbReference type="Proteomes" id="UP000018837"/>
    </source>
</evidence>
<protein>
    <recommendedName>
        <fullName evidence="3">DUF2851 domain-containing protein</fullName>
    </recommendedName>
</protein>
<dbReference type="AlphaFoldDB" id="W2C507"/>
<evidence type="ECO:0000313" key="1">
    <source>
        <dbReference type="EMBL" id="ETK02123.1"/>
    </source>
</evidence>
<comment type="caution">
    <text evidence="1">The sequence shown here is derived from an EMBL/GenBank/DDBJ whole genome shotgun (WGS) entry which is preliminary data.</text>
</comment>
<reference evidence="1 2" key="1">
    <citation type="submission" date="2013-11" db="EMBL/GenBank/DDBJ databases">
        <title>Single cell genomics of uncultured Tannerella BU063 (oral taxon 286).</title>
        <authorList>
            <person name="Beall C.J."/>
            <person name="Campbell A.G."/>
            <person name="Griffen A.L."/>
            <person name="Podar M."/>
            <person name="Leys E.J."/>
        </authorList>
    </citation>
    <scope>NUCLEOTIDE SEQUENCE [LARGE SCALE GENOMIC DNA]</scope>
    <source>
        <strain evidence="1">Cell 2</strain>
    </source>
</reference>
<dbReference type="Proteomes" id="UP000018837">
    <property type="component" value="Unassembled WGS sequence"/>
</dbReference>